<dbReference type="AlphaFoldDB" id="A0A2A6CAR4"/>
<name>A0A2A6CAR4_PRIPA</name>
<organism evidence="1 2">
    <name type="scientific">Pristionchus pacificus</name>
    <name type="common">Parasitic nematode worm</name>
    <dbReference type="NCBI Taxonomy" id="54126"/>
    <lineage>
        <taxon>Eukaryota</taxon>
        <taxon>Metazoa</taxon>
        <taxon>Ecdysozoa</taxon>
        <taxon>Nematoda</taxon>
        <taxon>Chromadorea</taxon>
        <taxon>Rhabditida</taxon>
        <taxon>Rhabditina</taxon>
        <taxon>Diplogasteromorpha</taxon>
        <taxon>Diplogasteroidea</taxon>
        <taxon>Neodiplogasteridae</taxon>
        <taxon>Pristionchus</taxon>
    </lineage>
</organism>
<reference evidence="1" key="2">
    <citation type="submission" date="2022-06" db="UniProtKB">
        <authorList>
            <consortium name="EnsemblMetazoa"/>
        </authorList>
    </citation>
    <scope>IDENTIFICATION</scope>
    <source>
        <strain evidence="1">PS312</strain>
    </source>
</reference>
<sequence length="108" mass="11517">MYSILTLVVAILGISEGLKCVSSSGTSTLAKNAENRTIVDCDTSCSSSSMVVDNFQMDDGSTQTIFVGISRGCGFGNKFIGPNGGCMNIQKFGRRDVLCECITDYCNF</sequence>
<reference evidence="2" key="1">
    <citation type="journal article" date="2008" name="Nat. Genet.">
        <title>The Pristionchus pacificus genome provides a unique perspective on nematode lifestyle and parasitism.</title>
        <authorList>
            <person name="Dieterich C."/>
            <person name="Clifton S.W."/>
            <person name="Schuster L.N."/>
            <person name="Chinwalla A."/>
            <person name="Delehaunty K."/>
            <person name="Dinkelacker I."/>
            <person name="Fulton L."/>
            <person name="Fulton R."/>
            <person name="Godfrey J."/>
            <person name="Minx P."/>
            <person name="Mitreva M."/>
            <person name="Roeseler W."/>
            <person name="Tian H."/>
            <person name="Witte H."/>
            <person name="Yang S.P."/>
            <person name="Wilson R.K."/>
            <person name="Sommer R.J."/>
        </authorList>
    </citation>
    <scope>NUCLEOTIDE SEQUENCE [LARGE SCALE GENOMIC DNA]</scope>
    <source>
        <strain evidence="2">PS312</strain>
    </source>
</reference>
<accession>A0A2A6CAR4</accession>
<dbReference type="Proteomes" id="UP000005239">
    <property type="component" value="Unassembled WGS sequence"/>
</dbReference>
<proteinExistence type="predicted"/>
<dbReference type="EnsemblMetazoa" id="PPA38976.1">
    <property type="protein sequence ID" value="PPA38976.1"/>
    <property type="gene ID" value="WBGene00277345"/>
</dbReference>
<evidence type="ECO:0000313" key="2">
    <source>
        <dbReference type="Proteomes" id="UP000005239"/>
    </source>
</evidence>
<keyword evidence="2" id="KW-1185">Reference proteome</keyword>
<accession>A0A8R1URM1</accession>
<protein>
    <submittedName>
        <fullName evidence="1">Uncharacterized protein</fullName>
    </submittedName>
</protein>
<gene>
    <name evidence="1" type="primary">WBGene00277345</name>
</gene>
<evidence type="ECO:0000313" key="1">
    <source>
        <dbReference type="EnsemblMetazoa" id="PPA38976.1"/>
    </source>
</evidence>